<dbReference type="AlphaFoldDB" id="G9ZSL8"/>
<dbReference type="STRING" id="797515.HMPREF9103_02737"/>
<dbReference type="HOGENOM" id="CLU_3253277_0_0_9"/>
<name>G9ZSL8_9LACO</name>
<sequence length="42" mass="5042">MILYGFFKNRPNQKIWILKIGKIDRKKPGRLIISLSQPLFRN</sequence>
<keyword evidence="2" id="KW-1185">Reference proteome</keyword>
<proteinExistence type="predicted"/>
<evidence type="ECO:0000313" key="1">
    <source>
        <dbReference type="EMBL" id="EHL95781.1"/>
    </source>
</evidence>
<evidence type="ECO:0000313" key="2">
    <source>
        <dbReference type="Proteomes" id="UP000004625"/>
    </source>
</evidence>
<organism evidence="1 2">
    <name type="scientific">Lentilactobacillus parafarraginis F0439</name>
    <dbReference type="NCBI Taxonomy" id="797515"/>
    <lineage>
        <taxon>Bacteria</taxon>
        <taxon>Bacillati</taxon>
        <taxon>Bacillota</taxon>
        <taxon>Bacilli</taxon>
        <taxon>Lactobacillales</taxon>
        <taxon>Lactobacillaceae</taxon>
        <taxon>Lentilactobacillus</taxon>
    </lineage>
</organism>
<comment type="caution">
    <text evidence="1">The sequence shown here is derived from an EMBL/GenBank/DDBJ whole genome shotgun (WGS) entry which is preliminary data.</text>
</comment>
<accession>G9ZSL8</accession>
<protein>
    <submittedName>
        <fullName evidence="1">Uncharacterized protein</fullName>
    </submittedName>
</protein>
<dbReference type="Proteomes" id="UP000004625">
    <property type="component" value="Unassembled WGS sequence"/>
</dbReference>
<dbReference type="EMBL" id="AGEY01000196">
    <property type="protein sequence ID" value="EHL95781.1"/>
    <property type="molecule type" value="Genomic_DNA"/>
</dbReference>
<gene>
    <name evidence="1" type="ORF">HMPREF9103_02737</name>
</gene>
<reference evidence="1 2" key="1">
    <citation type="submission" date="2011-09" db="EMBL/GenBank/DDBJ databases">
        <authorList>
            <person name="Weinstock G."/>
            <person name="Sodergren E."/>
            <person name="Clifton S."/>
            <person name="Fulton L."/>
            <person name="Fulton B."/>
            <person name="Courtney L."/>
            <person name="Fronick C."/>
            <person name="Harrison M."/>
            <person name="Strong C."/>
            <person name="Farmer C."/>
            <person name="Delahaunty K."/>
            <person name="Markovic C."/>
            <person name="Hall O."/>
            <person name="Minx P."/>
            <person name="Tomlinson C."/>
            <person name="Mitreva M."/>
            <person name="Hou S."/>
            <person name="Chen J."/>
            <person name="Wollam A."/>
            <person name="Pepin K.H."/>
            <person name="Johnson M."/>
            <person name="Bhonagiri V."/>
            <person name="Zhang X."/>
            <person name="Suruliraj S."/>
            <person name="Warren W."/>
            <person name="Chinwalla A."/>
            <person name="Mardis E.R."/>
            <person name="Wilson R.K."/>
        </authorList>
    </citation>
    <scope>NUCLEOTIDE SEQUENCE [LARGE SCALE GENOMIC DNA]</scope>
    <source>
        <strain evidence="1 2">F0439</strain>
    </source>
</reference>